<dbReference type="InterPro" id="IPR014752">
    <property type="entry name" value="Arrestin-like_C"/>
</dbReference>
<evidence type="ECO:0000313" key="3">
    <source>
        <dbReference type="Proteomes" id="UP000323324"/>
    </source>
</evidence>
<dbReference type="AlphaFoldDB" id="A0A8H2LFY8"/>
<evidence type="ECO:0000256" key="1">
    <source>
        <dbReference type="SAM" id="Phobius"/>
    </source>
</evidence>
<dbReference type="Proteomes" id="UP000323324">
    <property type="component" value="Unassembled WGS sequence"/>
</dbReference>
<name>A0A8H2LFY8_9FLAO</name>
<sequence>MTKTIFTQEFIIESVSTANVVSGYCTILASETIHADGITGMIYFEARGRMTSQKEHVLTIELAHDQALHKKETYTLPFSFDLPADSIESYSGKNVSFSYSCDIILAINENDSSTIERSAFTKIKAVVSSKNEIKTTHYFNFENKNRPYEVFEIKEKFYLQTNLFISLIFILIFGAIYSYYIPDFNTLYIVLGVILVFLLVFVSNQFIKGALGKVSLETLQNDDGFYCKIYKTKKFNLSNQTLYYEIIEEVTDSRGSSTSTAIETIFTSHKKPLTDFRDTSTIQFNYPQESGLQSVNYKDVSIFWRVVLEGNYYGNKMKYSRKFKVDKRNPSV</sequence>
<keyword evidence="1" id="KW-0472">Membrane</keyword>
<comment type="caution">
    <text evidence="2">The sequence shown here is derived from an EMBL/GenBank/DDBJ whole genome shotgun (WGS) entry which is preliminary data.</text>
</comment>
<accession>A0A8H2LFY8</accession>
<organism evidence="2 3">
    <name type="scientific">Bizionia saleffrena</name>
    <dbReference type="NCBI Taxonomy" id="291189"/>
    <lineage>
        <taxon>Bacteria</taxon>
        <taxon>Pseudomonadati</taxon>
        <taxon>Bacteroidota</taxon>
        <taxon>Flavobacteriia</taxon>
        <taxon>Flavobacteriales</taxon>
        <taxon>Flavobacteriaceae</taxon>
        <taxon>Bizionia</taxon>
    </lineage>
</organism>
<keyword evidence="3" id="KW-1185">Reference proteome</keyword>
<keyword evidence="1" id="KW-1133">Transmembrane helix</keyword>
<feature type="transmembrane region" description="Helical" evidence="1">
    <location>
        <begin position="163"/>
        <end position="181"/>
    </location>
</feature>
<gene>
    <name evidence="2" type="ORF">ES676_10810</name>
</gene>
<dbReference type="EMBL" id="VSKM01000010">
    <property type="protein sequence ID" value="TYB72656.1"/>
    <property type="molecule type" value="Genomic_DNA"/>
</dbReference>
<proteinExistence type="predicted"/>
<dbReference type="RefSeq" id="WP_148370344.1">
    <property type="nucleotide sequence ID" value="NZ_VSKM01000010.1"/>
</dbReference>
<dbReference type="Gene3D" id="2.60.40.640">
    <property type="match status" value="1"/>
</dbReference>
<protein>
    <submittedName>
        <fullName evidence="2">Uncharacterized protein</fullName>
    </submittedName>
</protein>
<reference evidence="2 3" key="1">
    <citation type="submission" date="2019-08" db="EMBL/GenBank/DDBJ databases">
        <title>Genomes of Antarctic Bizionia species.</title>
        <authorList>
            <person name="Bowman J.P."/>
        </authorList>
    </citation>
    <scope>NUCLEOTIDE SEQUENCE [LARGE SCALE GENOMIC DNA]</scope>
    <source>
        <strain evidence="2 3">HFD</strain>
    </source>
</reference>
<feature type="transmembrane region" description="Helical" evidence="1">
    <location>
        <begin position="187"/>
        <end position="207"/>
    </location>
</feature>
<keyword evidence="1" id="KW-0812">Transmembrane</keyword>
<evidence type="ECO:0000313" key="2">
    <source>
        <dbReference type="EMBL" id="TYB72656.1"/>
    </source>
</evidence>